<keyword evidence="9" id="KW-0067">ATP-binding</keyword>
<dbReference type="OrthoDB" id="422637at2759"/>
<evidence type="ECO:0000256" key="7">
    <source>
        <dbReference type="ARBA" id="ARBA00022741"/>
    </source>
</evidence>
<dbReference type="PROSITE" id="PS50893">
    <property type="entry name" value="ABC_TRANSPORTER_2"/>
    <property type="match status" value="1"/>
</dbReference>
<evidence type="ECO:0000256" key="14">
    <source>
        <dbReference type="SAM" id="Phobius"/>
    </source>
</evidence>
<dbReference type="GO" id="GO:0140359">
    <property type="term" value="F:ABC-type transporter activity"/>
    <property type="evidence" value="ECO:0007669"/>
    <property type="project" value="InterPro"/>
</dbReference>
<evidence type="ECO:0000259" key="15">
    <source>
        <dbReference type="PROSITE" id="PS50893"/>
    </source>
</evidence>
<keyword evidence="10" id="KW-1278">Translocase</keyword>
<comment type="subcellular location">
    <subcellularLocation>
        <location evidence="1">Endomembrane system</location>
        <topology evidence="1">Multi-pass membrane protein</topology>
    </subcellularLocation>
    <subcellularLocation>
        <location evidence="2">Peroxisome</location>
    </subcellularLocation>
</comment>
<evidence type="ECO:0000256" key="1">
    <source>
        <dbReference type="ARBA" id="ARBA00004127"/>
    </source>
</evidence>
<dbReference type="GO" id="GO:0016887">
    <property type="term" value="F:ATP hydrolysis activity"/>
    <property type="evidence" value="ECO:0007669"/>
    <property type="project" value="InterPro"/>
</dbReference>
<dbReference type="GO" id="GO:0005778">
    <property type="term" value="C:peroxisomal membrane"/>
    <property type="evidence" value="ECO:0007669"/>
    <property type="project" value="TreeGrafter"/>
</dbReference>
<dbReference type="InterPro" id="IPR003593">
    <property type="entry name" value="AAA+_ATPase"/>
</dbReference>
<keyword evidence="18" id="KW-1185">Reference proteome</keyword>
<dbReference type="GO" id="GO:0007031">
    <property type="term" value="P:peroxisome organization"/>
    <property type="evidence" value="ECO:0007669"/>
    <property type="project" value="TreeGrafter"/>
</dbReference>
<dbReference type="InterPro" id="IPR050835">
    <property type="entry name" value="ABC_transporter_sub-D"/>
</dbReference>
<evidence type="ECO:0000256" key="11">
    <source>
        <dbReference type="ARBA" id="ARBA00022989"/>
    </source>
</evidence>
<evidence type="ECO:0000256" key="3">
    <source>
        <dbReference type="ARBA" id="ARBA00008575"/>
    </source>
</evidence>
<protein>
    <submittedName>
        <fullName evidence="17">Uncharacterized protein</fullName>
    </submittedName>
</protein>
<comment type="similarity">
    <text evidence="4">Belongs to the ABC transporter superfamily. ABCF family. EF3 subfamily.</text>
</comment>
<dbReference type="CDD" id="cd03223">
    <property type="entry name" value="ABCD_peroxisomal_ALDP"/>
    <property type="match status" value="1"/>
</dbReference>
<dbReference type="SUPFAM" id="SSF90123">
    <property type="entry name" value="ABC transporter transmembrane region"/>
    <property type="match status" value="1"/>
</dbReference>
<evidence type="ECO:0000256" key="10">
    <source>
        <dbReference type="ARBA" id="ARBA00022967"/>
    </source>
</evidence>
<evidence type="ECO:0000256" key="2">
    <source>
        <dbReference type="ARBA" id="ARBA00004275"/>
    </source>
</evidence>
<dbReference type="FunFam" id="3.40.50.300:FF:000800">
    <property type="entry name" value="ATP-binding cassette sub-family D member 1"/>
    <property type="match status" value="1"/>
</dbReference>
<dbReference type="Gene3D" id="1.20.1560.10">
    <property type="entry name" value="ABC transporter type 1, transmembrane domain"/>
    <property type="match status" value="1"/>
</dbReference>
<dbReference type="InterPro" id="IPR003439">
    <property type="entry name" value="ABC_transporter-like_ATP-bd"/>
</dbReference>
<evidence type="ECO:0000256" key="13">
    <source>
        <dbReference type="ARBA" id="ARBA00023140"/>
    </source>
</evidence>
<dbReference type="SMART" id="SM00382">
    <property type="entry name" value="AAA"/>
    <property type="match status" value="1"/>
</dbReference>
<sequence length="1733" mass="195598">MSQAEQNGNKSKHNVTNLAKQIDKLYQAANPDTTPLDSNDLRSSLLALLTIDFPIKNVTDQKFIDAIISGSKSLNHENEHFQQFCHFVYKTFSKQVRPSVLKQSAYVSIVTLLLESFSETSDFEKKVDILRTLSIILYDNPHNNAKVLDDLVPLLIKAADKSSKPLEVRRMAINCLGNLCCNAGPKLQSHYLSIFEVIMSNISSVEHTSQGSTMIVGKSLDHTDQALRRVASSTLRSLHLLLYEDKTIIANKLVDTVEIIRTFVFYNINANTYRHNSTFMQKDDLSSSLSSLQLQPHQQRLSHLRQQEQNRRLATPLHISNNSTSMKDIGAVSSDSEISDTDAINPTSRKQRDNAKIRINALLCLQAISKTSPRSFYPYWEKFIPHNFDPLAYSNKSNGPSDVSLISHLIHADHPQSIFTILLFDPASTVRLAVSNLLIAILDGSKQFLSVAIERDAKSTSFTSLSEKVAVIARDLHNGLWCALELETMNTITVQLLKCFSLLVQNCSYDRLSKGYVTKVYYKLMQYVEHQDHRIASGAFSALHALLDNKSAAEEVRECIGDMTLTGTENNKNLFSYVKNIIRQQESISTDHNIHSTSALQSWNILCACTRTQPSWLQSIWEIAEPSFPDILKTEDIAVRCSSIRFLNSYAEALSERVAEELMNNVAIHWWTNVLECYLQQATQDEHSQIRALACDCMSAQSEQIFEAMTPRRQTLCISLLLPLAEDENADVRAAACHALGILVVFPSLREDPMFATDVALAMLQQMEDKSLFVKVRASWTLANLCDALVLEIQNNEEFDIRDTFSLELWCKIAIAAAQAANDNDKLKSNGVRALGSATRVAPSKYFDSISGRRCIDLIMAAVTKNIEGGTLKARWNACHAAGNILRNTAFPIGENNGTGSRWTAHFYEALLKSLKQCKNFKVRIHACSALGVPVRLTQFGDQHMYSKVLRTVQECLENIDLNLADISFMEMRYKEQLKGQSRWHYNLESKRKFGYVIAGLLALCAKRLLSPSSPFMPNTYSKLASLGQHGASASTQAKLLFKELIVRYANHRTTIKRLVMAALLASTINRIRGTIKKSNKVPTAAKDKNQKDKVEVDMVFFQRLKRLLKIVIPGIRSKELWLLVVHSAFLVFRTILSVYIAALDGRIVSALVRGKARDFIIGIIWWMGVALPATYTNSMLTYMQSKLAIQFRTRLTNFIHNQYLTDMTFYAVGNLDDRIKNADQLITVDTMKFCKSLSELYSNLAKPILDVFIYNWQLTSNVGFEGVFAASLMVQLSSLILRKLTPPFGKMVAEEQRLEGEFRFTHSRLIENAEEIALYRGHNIEKGILDRNYFGLIRHVNRIFRMKVPHGMLEDFIIKYFWGACGLLLCSVPVFFEIPEAALGGKLGDLGSRTEAYYYEGFVTNRRLLMSSSDAFGRIMYSYKEITELAGYTARVTQLLDVFEDVKKGQYDKRLISSASTEGNAKVLSGRGRIVESENIEFTDVPIVSPNGDVLVEKLSFHVKQGMHLLIVGPNGCGKSSLFRILGGLWPVYGGTLFRPNHKDIFYIPQRPYLSLGTLRDQILYPDTVEEMKARGVTDNDLLDILDVVQIRGIVEREGGWDQEKEWTLALSGGDKQRIAMARLFYHSPRFAILDECTSAVSMDIEKIMYTHATKLGISLLTVSHRPSLWQYHNFILQYDGQGGYVFTKLDAQKRLALQEEKNTIEHKLQELPKMQSRLEELLALKAEGHKQ</sequence>
<dbReference type="InterPro" id="IPR036640">
    <property type="entry name" value="ABC1_TM_sf"/>
</dbReference>
<dbReference type="GO" id="GO:0005324">
    <property type="term" value="F:long-chain fatty acid transmembrane transporter activity"/>
    <property type="evidence" value="ECO:0007669"/>
    <property type="project" value="TreeGrafter"/>
</dbReference>
<dbReference type="Pfam" id="PF00005">
    <property type="entry name" value="ABC_tran"/>
    <property type="match status" value="1"/>
</dbReference>
<proteinExistence type="inferred from homology"/>
<dbReference type="Proteomes" id="UP000654370">
    <property type="component" value="Unassembled WGS sequence"/>
</dbReference>
<evidence type="ECO:0000313" key="17">
    <source>
        <dbReference type="EMBL" id="KAG2177179.1"/>
    </source>
</evidence>
<feature type="transmembrane region" description="Helical" evidence="14">
    <location>
        <begin position="1157"/>
        <end position="1176"/>
    </location>
</feature>
<evidence type="ECO:0000256" key="5">
    <source>
        <dbReference type="ARBA" id="ARBA00022448"/>
    </source>
</evidence>
<dbReference type="Gene3D" id="3.40.50.300">
    <property type="entry name" value="P-loop containing nucleotide triphosphate hydrolases"/>
    <property type="match status" value="1"/>
</dbReference>
<keyword evidence="5" id="KW-0813">Transport</keyword>
<dbReference type="GO" id="GO:0015910">
    <property type="term" value="P:long-chain fatty acid import into peroxisome"/>
    <property type="evidence" value="ECO:0007669"/>
    <property type="project" value="TreeGrafter"/>
</dbReference>
<evidence type="ECO:0000259" key="16">
    <source>
        <dbReference type="PROSITE" id="PS50929"/>
    </source>
</evidence>
<evidence type="ECO:0000256" key="6">
    <source>
        <dbReference type="ARBA" id="ARBA00022692"/>
    </source>
</evidence>
<reference evidence="17" key="1">
    <citation type="submission" date="2020-12" db="EMBL/GenBank/DDBJ databases">
        <title>Metabolic potential, ecology and presence of endohyphal bacteria is reflected in genomic diversity of Mucoromycotina.</title>
        <authorList>
            <person name="Muszewska A."/>
            <person name="Okrasinska A."/>
            <person name="Steczkiewicz K."/>
            <person name="Drgas O."/>
            <person name="Orlowska M."/>
            <person name="Perlinska-Lenart U."/>
            <person name="Aleksandrzak-Piekarczyk T."/>
            <person name="Szatraj K."/>
            <person name="Zielenkiewicz U."/>
            <person name="Pilsyk S."/>
            <person name="Malc E."/>
            <person name="Mieczkowski P."/>
            <person name="Kruszewska J.S."/>
            <person name="Biernat P."/>
            <person name="Pawlowska J."/>
        </authorList>
    </citation>
    <scope>NUCLEOTIDE SEQUENCE</scope>
    <source>
        <strain evidence="17">WA0000067209</strain>
    </source>
</reference>
<comment type="similarity">
    <text evidence="3">Belongs to the ABC transporter superfamily. ABCD family. Peroxisomal fatty acyl CoA transporter (TC 3.A.1.203) subfamily.</text>
</comment>
<dbReference type="SUPFAM" id="SSF52540">
    <property type="entry name" value="P-loop containing nucleoside triphosphate hydrolases"/>
    <property type="match status" value="1"/>
</dbReference>
<dbReference type="GO" id="GO:0042760">
    <property type="term" value="P:very long-chain fatty acid catabolic process"/>
    <property type="evidence" value="ECO:0007669"/>
    <property type="project" value="TreeGrafter"/>
</dbReference>
<dbReference type="PROSITE" id="PS50929">
    <property type="entry name" value="ABC_TM1F"/>
    <property type="match status" value="1"/>
</dbReference>
<accession>A0A8H7PMY7</accession>
<dbReference type="InterPro" id="IPR016024">
    <property type="entry name" value="ARM-type_fold"/>
</dbReference>
<dbReference type="EMBL" id="JAEPQZ010000009">
    <property type="protein sequence ID" value="KAG2177179.1"/>
    <property type="molecule type" value="Genomic_DNA"/>
</dbReference>
<gene>
    <name evidence="17" type="ORF">INT43_007836</name>
</gene>
<dbReference type="Pfam" id="PF06472">
    <property type="entry name" value="ABC_membrane_2"/>
    <property type="match status" value="1"/>
</dbReference>
<feature type="domain" description="ABC transporter" evidence="15">
    <location>
        <begin position="1476"/>
        <end position="1726"/>
    </location>
</feature>
<evidence type="ECO:0000256" key="4">
    <source>
        <dbReference type="ARBA" id="ARBA00011054"/>
    </source>
</evidence>
<dbReference type="PANTHER" id="PTHR11384">
    <property type="entry name" value="ATP-BINDING CASSETTE, SUB-FAMILY D MEMBER"/>
    <property type="match status" value="1"/>
</dbReference>
<dbReference type="Pfam" id="PF13251">
    <property type="entry name" value="DUF4042"/>
    <property type="match status" value="1"/>
</dbReference>
<keyword evidence="11 14" id="KW-1133">Transmembrane helix</keyword>
<dbReference type="SUPFAM" id="SSF48371">
    <property type="entry name" value="ARM repeat"/>
    <property type="match status" value="2"/>
</dbReference>
<dbReference type="PROSITE" id="PS00211">
    <property type="entry name" value="ABC_TRANSPORTER_1"/>
    <property type="match status" value="1"/>
</dbReference>
<dbReference type="GO" id="GO:0006635">
    <property type="term" value="P:fatty acid beta-oxidation"/>
    <property type="evidence" value="ECO:0007669"/>
    <property type="project" value="TreeGrafter"/>
</dbReference>
<keyword evidence="8" id="KW-0378">Hydrolase</keyword>
<keyword evidence="6 14" id="KW-0812">Transmembrane</keyword>
<dbReference type="Gene3D" id="1.25.10.10">
    <property type="entry name" value="Leucine-rich Repeat Variant"/>
    <property type="match status" value="2"/>
</dbReference>
<feature type="transmembrane region" description="Helical" evidence="14">
    <location>
        <begin position="1121"/>
        <end position="1145"/>
    </location>
</feature>
<evidence type="ECO:0000256" key="8">
    <source>
        <dbReference type="ARBA" id="ARBA00022801"/>
    </source>
</evidence>
<dbReference type="InterPro" id="IPR025283">
    <property type="entry name" value="DUF4042"/>
</dbReference>
<keyword evidence="13" id="KW-0576">Peroxisome</keyword>
<evidence type="ECO:0000313" key="18">
    <source>
        <dbReference type="Proteomes" id="UP000654370"/>
    </source>
</evidence>
<keyword evidence="12 14" id="KW-0472">Membrane</keyword>
<dbReference type="InterPro" id="IPR027417">
    <property type="entry name" value="P-loop_NTPase"/>
</dbReference>
<dbReference type="InterPro" id="IPR011989">
    <property type="entry name" value="ARM-like"/>
</dbReference>
<organism evidence="17 18">
    <name type="scientific">Mortierella isabellina</name>
    <name type="common">Filamentous fungus</name>
    <name type="synonym">Umbelopsis isabellina</name>
    <dbReference type="NCBI Taxonomy" id="91625"/>
    <lineage>
        <taxon>Eukaryota</taxon>
        <taxon>Fungi</taxon>
        <taxon>Fungi incertae sedis</taxon>
        <taxon>Mucoromycota</taxon>
        <taxon>Mucoromycotina</taxon>
        <taxon>Umbelopsidomycetes</taxon>
        <taxon>Umbelopsidales</taxon>
        <taxon>Umbelopsidaceae</taxon>
        <taxon>Umbelopsis</taxon>
    </lineage>
</organism>
<feature type="domain" description="ABC transmembrane type-1" evidence="16">
    <location>
        <begin position="1129"/>
        <end position="1347"/>
    </location>
</feature>
<dbReference type="InterPro" id="IPR017871">
    <property type="entry name" value="ABC_transporter-like_CS"/>
</dbReference>
<dbReference type="InterPro" id="IPR011527">
    <property type="entry name" value="ABC1_TM_dom"/>
</dbReference>
<dbReference type="GO" id="GO:0005524">
    <property type="term" value="F:ATP binding"/>
    <property type="evidence" value="ECO:0007669"/>
    <property type="project" value="UniProtKB-KW"/>
</dbReference>
<evidence type="ECO:0000256" key="9">
    <source>
        <dbReference type="ARBA" id="ARBA00022840"/>
    </source>
</evidence>
<name>A0A8H7PMY7_MORIS</name>
<keyword evidence="7" id="KW-0547">Nucleotide-binding</keyword>
<evidence type="ECO:0000256" key="12">
    <source>
        <dbReference type="ARBA" id="ARBA00023136"/>
    </source>
</evidence>
<dbReference type="PANTHER" id="PTHR11384:SF69">
    <property type="entry name" value="PEROXISOMAL LONG-CHAIN FATTY ACID IMPORT PROTEIN 1"/>
    <property type="match status" value="1"/>
</dbReference>
<comment type="caution">
    <text evidence="17">The sequence shown here is derived from an EMBL/GenBank/DDBJ whole genome shotgun (WGS) entry which is preliminary data.</text>
</comment>
<dbReference type="GO" id="GO:0012505">
    <property type="term" value="C:endomembrane system"/>
    <property type="evidence" value="ECO:0007669"/>
    <property type="project" value="UniProtKB-SubCell"/>
</dbReference>